<dbReference type="Proteomes" id="UP000886743">
    <property type="component" value="Unassembled WGS sequence"/>
</dbReference>
<dbReference type="InterPro" id="IPR038637">
    <property type="entry name" value="NPCBM_sf"/>
</dbReference>
<reference evidence="3" key="1">
    <citation type="submission" date="2020-10" db="EMBL/GenBank/DDBJ databases">
        <authorList>
            <person name="Gilroy R."/>
        </authorList>
    </citation>
    <scope>NUCLEOTIDE SEQUENCE</scope>
    <source>
        <strain evidence="3">4920</strain>
    </source>
</reference>
<dbReference type="InterPro" id="IPR008979">
    <property type="entry name" value="Galactose-bd-like_sf"/>
</dbReference>
<dbReference type="InterPro" id="IPR012854">
    <property type="entry name" value="Cu_amine_oxidase-like_N"/>
</dbReference>
<keyword evidence="1" id="KW-0732">Signal</keyword>
<evidence type="ECO:0000256" key="1">
    <source>
        <dbReference type="SAM" id="SignalP"/>
    </source>
</evidence>
<dbReference type="Pfam" id="PF07833">
    <property type="entry name" value="Cu_amine_oxidN1"/>
    <property type="match status" value="1"/>
</dbReference>
<dbReference type="Gene3D" id="2.60.120.1060">
    <property type="entry name" value="NPCBM/NEW2 domain"/>
    <property type="match status" value="1"/>
</dbReference>
<comment type="caution">
    <text evidence="3">The sequence shown here is derived from an EMBL/GenBank/DDBJ whole genome shotgun (WGS) entry which is preliminary data.</text>
</comment>
<name>A0A9D1T0R3_9FIRM</name>
<dbReference type="EMBL" id="DVOF01000209">
    <property type="protein sequence ID" value="HIV03327.1"/>
    <property type="molecule type" value="Genomic_DNA"/>
</dbReference>
<evidence type="ECO:0000259" key="2">
    <source>
        <dbReference type="Pfam" id="PF07833"/>
    </source>
</evidence>
<protein>
    <recommendedName>
        <fullName evidence="2">Copper amine oxidase-like N-terminal domain-containing protein</fullName>
    </recommendedName>
</protein>
<gene>
    <name evidence="3" type="ORF">IAC74_07105</name>
</gene>
<evidence type="ECO:0000313" key="4">
    <source>
        <dbReference type="Proteomes" id="UP000886743"/>
    </source>
</evidence>
<feature type="signal peptide" evidence="1">
    <location>
        <begin position="1"/>
        <end position="25"/>
    </location>
</feature>
<organism evidence="3 4">
    <name type="scientific">Candidatus Aphodoplasma excrementigallinarum</name>
    <dbReference type="NCBI Taxonomy" id="2840673"/>
    <lineage>
        <taxon>Bacteria</taxon>
        <taxon>Bacillati</taxon>
        <taxon>Bacillota</taxon>
        <taxon>Clostridia</taxon>
        <taxon>Eubacteriales</taxon>
        <taxon>Candidatus Aphodoplasma</taxon>
    </lineage>
</organism>
<dbReference type="AlphaFoldDB" id="A0A9D1T0R3"/>
<proteinExistence type="predicted"/>
<dbReference type="SUPFAM" id="SSF49785">
    <property type="entry name" value="Galactose-binding domain-like"/>
    <property type="match status" value="1"/>
</dbReference>
<feature type="domain" description="Copper amine oxidase-like N-terminal" evidence="2">
    <location>
        <begin position="59"/>
        <end position="93"/>
    </location>
</feature>
<feature type="chain" id="PRO_5038854912" description="Copper amine oxidase-like N-terminal domain-containing protein" evidence="1">
    <location>
        <begin position="26"/>
        <end position="226"/>
    </location>
</feature>
<sequence>MKKIFLGYFAGFLSAAICLGGVVYAAVGTETIEVIYDNIKVYKDNVLCELKDANGTVIEPFIYNGTTYMPVRGTANLADMQVTWDGNTKSVYLWDEQVPEGTIFLEECPPYDTAYGVGTYLASNGQSFSMAGEKYSNGLVFGSWNGYALFNLNSKYSTIECTIGHSGNERGEKSVSFIVDGKVVEEVELEPECLPKKVSIPVQYGLQLKIQTSGSDDIGIGNMTVK</sequence>
<evidence type="ECO:0000313" key="3">
    <source>
        <dbReference type="EMBL" id="HIV03327.1"/>
    </source>
</evidence>
<reference evidence="3" key="2">
    <citation type="journal article" date="2021" name="PeerJ">
        <title>Extensive microbial diversity within the chicken gut microbiome revealed by metagenomics and culture.</title>
        <authorList>
            <person name="Gilroy R."/>
            <person name="Ravi A."/>
            <person name="Getino M."/>
            <person name="Pursley I."/>
            <person name="Horton D.L."/>
            <person name="Alikhan N.F."/>
            <person name="Baker D."/>
            <person name="Gharbi K."/>
            <person name="Hall N."/>
            <person name="Watson M."/>
            <person name="Adriaenssens E.M."/>
            <person name="Foster-Nyarko E."/>
            <person name="Jarju S."/>
            <person name="Secka A."/>
            <person name="Antonio M."/>
            <person name="Oren A."/>
            <person name="Chaudhuri R.R."/>
            <person name="La Ragione R."/>
            <person name="Hildebrand F."/>
            <person name="Pallen M.J."/>
        </authorList>
    </citation>
    <scope>NUCLEOTIDE SEQUENCE</scope>
    <source>
        <strain evidence="3">4920</strain>
    </source>
</reference>
<accession>A0A9D1T0R3</accession>